<dbReference type="Proteomes" id="UP000238180">
    <property type="component" value="Unassembled WGS sequence"/>
</dbReference>
<keyword evidence="3" id="KW-0378">Hydrolase</keyword>
<dbReference type="SUPFAM" id="SSF55008">
    <property type="entry name" value="HMA, heavy metal-associated domain"/>
    <property type="match status" value="1"/>
</dbReference>
<dbReference type="PANTHER" id="PTHR46594:SF4">
    <property type="entry name" value="P-TYPE CATION-TRANSPORTING ATPASE"/>
    <property type="match status" value="1"/>
</dbReference>
<keyword evidence="1" id="KW-0479">Metal-binding</keyword>
<dbReference type="EC" id="3.6.3.54" evidence="3"/>
<accession>A0A2N9P8K1</accession>
<evidence type="ECO:0000313" key="3">
    <source>
        <dbReference type="EMBL" id="SPE76674.1"/>
    </source>
</evidence>
<dbReference type="FunFam" id="3.30.70.100:FF:000001">
    <property type="entry name" value="ATPase copper transporting beta"/>
    <property type="match status" value="1"/>
</dbReference>
<protein>
    <submittedName>
        <fullName evidence="3">Copper-exporting P-type ATPase A</fullName>
        <ecNumber evidence="3">3.6.3.54</ecNumber>
    </submittedName>
</protein>
<dbReference type="InterPro" id="IPR006121">
    <property type="entry name" value="HMA_dom"/>
</dbReference>
<organism evidence="3 4">
    <name type="scientific">Flavobacterium columnare</name>
    <dbReference type="NCBI Taxonomy" id="996"/>
    <lineage>
        <taxon>Bacteria</taxon>
        <taxon>Pseudomonadati</taxon>
        <taxon>Bacteroidota</taxon>
        <taxon>Flavobacteriia</taxon>
        <taxon>Flavobacteriales</taxon>
        <taxon>Flavobacteriaceae</taxon>
        <taxon>Flavobacterium</taxon>
    </lineage>
</organism>
<sequence>MKNLKAKNLLKFLITLSNMYIFVTDNLKIEIMNKLFCMIATTVILIGCKEENKATYSNSESNVQKELAKIEKTTLKIKGMTCAIGCAKTIENKLNELDGIQKAKVDFNTKLATIEYDKTIHTKESLARFIESVADGKTYKVE</sequence>
<dbReference type="Pfam" id="PF00403">
    <property type="entry name" value="HMA"/>
    <property type="match status" value="1"/>
</dbReference>
<name>A0A2N9P8K1_9FLAO</name>
<evidence type="ECO:0000256" key="1">
    <source>
        <dbReference type="ARBA" id="ARBA00022723"/>
    </source>
</evidence>
<dbReference type="GO" id="GO:0016787">
    <property type="term" value="F:hydrolase activity"/>
    <property type="evidence" value="ECO:0007669"/>
    <property type="project" value="UniProtKB-KW"/>
</dbReference>
<dbReference type="PANTHER" id="PTHR46594">
    <property type="entry name" value="P-TYPE CATION-TRANSPORTING ATPASE"/>
    <property type="match status" value="1"/>
</dbReference>
<feature type="domain" description="HMA" evidence="2">
    <location>
        <begin position="71"/>
        <end position="138"/>
    </location>
</feature>
<dbReference type="CDD" id="cd00371">
    <property type="entry name" value="HMA"/>
    <property type="match status" value="1"/>
</dbReference>
<gene>
    <name evidence="3" type="primary">copA_1</name>
    <name evidence="3" type="ORF">FLACOL_00660</name>
</gene>
<proteinExistence type="predicted"/>
<dbReference type="PROSITE" id="PS50846">
    <property type="entry name" value="HMA_2"/>
    <property type="match status" value="1"/>
</dbReference>
<evidence type="ECO:0000259" key="2">
    <source>
        <dbReference type="PROSITE" id="PS50846"/>
    </source>
</evidence>
<dbReference type="AlphaFoldDB" id="A0A2N9P8K1"/>
<reference evidence="3 4" key="1">
    <citation type="submission" date="2018-02" db="EMBL/GenBank/DDBJ databases">
        <authorList>
            <person name="Cohen D.B."/>
            <person name="Kent A.D."/>
        </authorList>
    </citation>
    <scope>NUCLEOTIDE SEQUENCE [LARGE SCALE GENOMIC DNA]</scope>
    <source>
        <strain evidence="3">CIP109753</strain>
    </source>
</reference>
<dbReference type="GO" id="GO:0046872">
    <property type="term" value="F:metal ion binding"/>
    <property type="evidence" value="ECO:0007669"/>
    <property type="project" value="UniProtKB-KW"/>
</dbReference>
<dbReference type="EMBL" id="OLKH01000066">
    <property type="protein sequence ID" value="SPE76674.1"/>
    <property type="molecule type" value="Genomic_DNA"/>
</dbReference>
<dbReference type="Gene3D" id="3.30.70.100">
    <property type="match status" value="1"/>
</dbReference>
<evidence type="ECO:0000313" key="4">
    <source>
        <dbReference type="Proteomes" id="UP000238180"/>
    </source>
</evidence>
<dbReference type="InterPro" id="IPR036163">
    <property type="entry name" value="HMA_dom_sf"/>
</dbReference>